<protein>
    <submittedName>
        <fullName evidence="1">Uncharacterized protein</fullName>
    </submittedName>
</protein>
<name>A0A0F8YTZ9_9ZZZZ</name>
<gene>
    <name evidence="1" type="ORF">LCGC14_3053040</name>
</gene>
<dbReference type="AlphaFoldDB" id="A0A0F8YTZ9"/>
<organism evidence="1">
    <name type="scientific">marine sediment metagenome</name>
    <dbReference type="NCBI Taxonomy" id="412755"/>
    <lineage>
        <taxon>unclassified sequences</taxon>
        <taxon>metagenomes</taxon>
        <taxon>ecological metagenomes</taxon>
    </lineage>
</organism>
<accession>A0A0F8YTZ9</accession>
<sequence>TRSPTARLLPPPSGVSACFGVEIHAALCAEFFRSFLLMDVASRQQQHDVPQHHAGPTSRDQVGADTISPPTALTVARSELLRHWLHPLPLRLVFGGEWEHGTAAVAERRVPLELRAGTEWRALHVSLRCGDGPAASLPLERRTFPCVALTRYRPVIRLLSQGRGNKPGARIKLGSAARIRRRFGQHLPHPVLSHMLEPQAGVTPATGHHASVIRHRVGGHHYQRLT</sequence>
<dbReference type="EMBL" id="LAZR01064407">
    <property type="protein sequence ID" value="KKK57579.1"/>
    <property type="molecule type" value="Genomic_DNA"/>
</dbReference>
<reference evidence="1" key="1">
    <citation type="journal article" date="2015" name="Nature">
        <title>Complex archaea that bridge the gap between prokaryotes and eukaryotes.</title>
        <authorList>
            <person name="Spang A."/>
            <person name="Saw J.H."/>
            <person name="Jorgensen S.L."/>
            <person name="Zaremba-Niedzwiedzka K."/>
            <person name="Martijn J."/>
            <person name="Lind A.E."/>
            <person name="van Eijk R."/>
            <person name="Schleper C."/>
            <person name="Guy L."/>
            <person name="Ettema T.J."/>
        </authorList>
    </citation>
    <scope>NUCLEOTIDE SEQUENCE</scope>
</reference>
<comment type="caution">
    <text evidence="1">The sequence shown here is derived from an EMBL/GenBank/DDBJ whole genome shotgun (WGS) entry which is preliminary data.</text>
</comment>
<feature type="non-terminal residue" evidence="1">
    <location>
        <position position="1"/>
    </location>
</feature>
<evidence type="ECO:0000313" key="1">
    <source>
        <dbReference type="EMBL" id="KKK57579.1"/>
    </source>
</evidence>
<proteinExistence type="predicted"/>